<keyword evidence="2 4" id="KW-0371">Homeobox</keyword>
<feature type="compositionally biased region" description="Basic and acidic residues" evidence="6">
    <location>
        <begin position="284"/>
        <end position="293"/>
    </location>
</feature>
<dbReference type="GeneID" id="28724916"/>
<protein>
    <submittedName>
        <fullName evidence="8">HFL238Wp</fullName>
    </submittedName>
</protein>
<dbReference type="PANTHER" id="PTHR24324">
    <property type="entry name" value="HOMEOBOX PROTEIN HHEX"/>
    <property type="match status" value="1"/>
</dbReference>
<dbReference type="STRING" id="45286.A0A109V009"/>
<dbReference type="PROSITE" id="PS50071">
    <property type="entry name" value="HOMEOBOX_2"/>
    <property type="match status" value="1"/>
</dbReference>
<dbReference type="SUPFAM" id="SSF46689">
    <property type="entry name" value="Homeodomain-like"/>
    <property type="match status" value="1"/>
</dbReference>
<dbReference type="InterPro" id="IPR051000">
    <property type="entry name" value="Homeobox_DNA-bind_prot"/>
</dbReference>
<organism evidence="8 9">
    <name type="scientific">Eremothecium sinecaudum</name>
    <dbReference type="NCBI Taxonomy" id="45286"/>
    <lineage>
        <taxon>Eukaryota</taxon>
        <taxon>Fungi</taxon>
        <taxon>Dikarya</taxon>
        <taxon>Ascomycota</taxon>
        <taxon>Saccharomycotina</taxon>
        <taxon>Saccharomycetes</taxon>
        <taxon>Saccharomycetales</taxon>
        <taxon>Saccharomycetaceae</taxon>
        <taxon>Eremothecium</taxon>
    </lineage>
</organism>
<evidence type="ECO:0000256" key="1">
    <source>
        <dbReference type="ARBA" id="ARBA00023125"/>
    </source>
</evidence>
<keyword evidence="1 4" id="KW-0238">DNA-binding</keyword>
<evidence type="ECO:0000256" key="6">
    <source>
        <dbReference type="SAM" id="MobiDB-lite"/>
    </source>
</evidence>
<evidence type="ECO:0000259" key="7">
    <source>
        <dbReference type="PROSITE" id="PS50071"/>
    </source>
</evidence>
<feature type="region of interest" description="Disordered" evidence="6">
    <location>
        <begin position="253"/>
        <end position="293"/>
    </location>
</feature>
<name>A0A109V009_9SACH</name>
<dbReference type="InterPro" id="IPR009057">
    <property type="entry name" value="Homeodomain-like_sf"/>
</dbReference>
<gene>
    <name evidence="8" type="ORF">AW171_hschr63581</name>
</gene>
<dbReference type="Proteomes" id="UP000243052">
    <property type="component" value="Chromosome vi"/>
</dbReference>
<dbReference type="InterPro" id="IPR017970">
    <property type="entry name" value="Homeobox_CS"/>
</dbReference>
<dbReference type="CDD" id="cd00086">
    <property type="entry name" value="homeodomain"/>
    <property type="match status" value="1"/>
</dbReference>
<dbReference type="RefSeq" id="XP_017988614.1">
    <property type="nucleotide sequence ID" value="XM_018133260.1"/>
</dbReference>
<evidence type="ECO:0000256" key="4">
    <source>
        <dbReference type="PROSITE-ProRule" id="PRU00108"/>
    </source>
</evidence>
<dbReference type="PROSITE" id="PS00027">
    <property type="entry name" value="HOMEOBOX_1"/>
    <property type="match status" value="1"/>
</dbReference>
<evidence type="ECO:0000256" key="2">
    <source>
        <dbReference type="ARBA" id="ARBA00023155"/>
    </source>
</evidence>
<feature type="DNA-binding region" description="Homeobox" evidence="4">
    <location>
        <begin position="200"/>
        <end position="259"/>
    </location>
</feature>
<feature type="compositionally biased region" description="Polar residues" evidence="6">
    <location>
        <begin position="103"/>
        <end position="117"/>
    </location>
</feature>
<comment type="subcellular location">
    <subcellularLocation>
        <location evidence="4 5">Nucleus</location>
    </subcellularLocation>
</comment>
<dbReference type="Pfam" id="PF00046">
    <property type="entry name" value="Homeodomain"/>
    <property type="match status" value="1"/>
</dbReference>
<keyword evidence="9" id="KW-1185">Reference proteome</keyword>
<evidence type="ECO:0000256" key="5">
    <source>
        <dbReference type="RuleBase" id="RU000682"/>
    </source>
</evidence>
<feature type="domain" description="Homeobox" evidence="7">
    <location>
        <begin position="198"/>
        <end position="258"/>
    </location>
</feature>
<dbReference type="EMBL" id="CP014246">
    <property type="protein sequence ID" value="AMD21618.1"/>
    <property type="molecule type" value="Genomic_DNA"/>
</dbReference>
<dbReference type="SMART" id="SM00389">
    <property type="entry name" value="HOX"/>
    <property type="match status" value="1"/>
</dbReference>
<dbReference type="InterPro" id="IPR001356">
    <property type="entry name" value="HD"/>
</dbReference>
<accession>A0A109V009</accession>
<feature type="region of interest" description="Disordered" evidence="6">
    <location>
        <begin position="103"/>
        <end position="124"/>
    </location>
</feature>
<evidence type="ECO:0000313" key="8">
    <source>
        <dbReference type="EMBL" id="AMD21618.1"/>
    </source>
</evidence>
<evidence type="ECO:0000256" key="3">
    <source>
        <dbReference type="ARBA" id="ARBA00023242"/>
    </source>
</evidence>
<dbReference type="GO" id="GO:0030154">
    <property type="term" value="P:cell differentiation"/>
    <property type="evidence" value="ECO:0007669"/>
    <property type="project" value="TreeGrafter"/>
</dbReference>
<dbReference type="GO" id="GO:0005634">
    <property type="term" value="C:nucleus"/>
    <property type="evidence" value="ECO:0007669"/>
    <property type="project" value="UniProtKB-SubCell"/>
</dbReference>
<proteinExistence type="predicted"/>
<dbReference type="PANTHER" id="PTHR24324:SF9">
    <property type="entry name" value="HOMEOBOX DOMAIN-CONTAINING PROTEIN"/>
    <property type="match status" value="1"/>
</dbReference>
<dbReference type="GO" id="GO:0000981">
    <property type="term" value="F:DNA-binding transcription factor activity, RNA polymerase II-specific"/>
    <property type="evidence" value="ECO:0007669"/>
    <property type="project" value="InterPro"/>
</dbReference>
<dbReference type="OrthoDB" id="6159439at2759"/>
<dbReference type="Gene3D" id="1.10.10.60">
    <property type="entry name" value="Homeodomain-like"/>
    <property type="match status" value="1"/>
</dbReference>
<dbReference type="GO" id="GO:0000978">
    <property type="term" value="F:RNA polymerase II cis-regulatory region sequence-specific DNA binding"/>
    <property type="evidence" value="ECO:0007669"/>
    <property type="project" value="TreeGrafter"/>
</dbReference>
<sequence>MCEMSPANKQCSEFGHVKPMLPKLATVLRQELSAAEGYQQSLRYAKFKPDGQGLIKLPPLANALPGTPYPTKPVSYVTPESNPRGVQPYGGNTLLAQSWTPIGANTASASPSKSPNGEASDEQRKLVLRTPTAPEKDFGSPTVSTDVVNEAIAPIISNKNANSNASSTMSGNNKRSFAFISHFLDTFLSQEPSIDNAPLARRKRRRTSKHELLILQQEFAQCRTPSKEKRIELANRCNMTEKAVQIWFQNRRQSTKKKIKDTTEQLPSTPLSADKLAKRSSSPLEDKTLRESSVEPIRVVHSSSAQLKTPKRPNVKHFVALSSIVATAKGPSPEASPCPTSQLSKGQALTFRLRSNKQLTPVQTSPNNRVNKLINGALKGASKATDINSFSAVTPKAHKYNGRTVLTPTNKNKINTMLRGRPLKELNINKLNT</sequence>
<dbReference type="AlphaFoldDB" id="A0A109V009"/>
<evidence type="ECO:0000313" key="9">
    <source>
        <dbReference type="Proteomes" id="UP000243052"/>
    </source>
</evidence>
<keyword evidence="3 4" id="KW-0539">Nucleus</keyword>
<reference evidence="8 9" key="1">
    <citation type="submission" date="2016-01" db="EMBL/GenBank/DDBJ databases">
        <title>Genome sequence of the yeast Holleya sinecauda.</title>
        <authorList>
            <person name="Dietrich F.S."/>
        </authorList>
    </citation>
    <scope>NUCLEOTIDE SEQUENCE [LARGE SCALE GENOMIC DNA]</scope>
    <source>
        <strain evidence="8 9">ATCC 58844</strain>
    </source>
</reference>